<evidence type="ECO:0000313" key="2">
    <source>
        <dbReference type="EMBL" id="TRX89037.1"/>
    </source>
</evidence>
<dbReference type="Proteomes" id="UP000319160">
    <property type="component" value="Unassembled WGS sequence"/>
</dbReference>
<dbReference type="PANTHER" id="PTHR33112:SF16">
    <property type="entry name" value="HETEROKARYON INCOMPATIBILITY DOMAIN-CONTAINING PROTEIN"/>
    <property type="match status" value="1"/>
</dbReference>
<dbReference type="EMBL" id="VFLP01000075">
    <property type="protein sequence ID" value="TRX89037.1"/>
    <property type="molecule type" value="Genomic_DNA"/>
</dbReference>
<feature type="domain" description="Heterokaryon incompatibility" evidence="1">
    <location>
        <begin position="32"/>
        <end position="195"/>
    </location>
</feature>
<dbReference type="AlphaFoldDB" id="A0A553HM89"/>
<gene>
    <name evidence="2" type="ORF">FHL15_010056</name>
</gene>
<evidence type="ECO:0000259" key="1">
    <source>
        <dbReference type="Pfam" id="PF06985"/>
    </source>
</evidence>
<dbReference type="OrthoDB" id="2958217at2759"/>
<dbReference type="PANTHER" id="PTHR33112">
    <property type="entry name" value="DOMAIN PROTEIN, PUTATIVE-RELATED"/>
    <property type="match status" value="1"/>
</dbReference>
<keyword evidence="3" id="KW-1185">Reference proteome</keyword>
<name>A0A553HM89_9PEZI</name>
<accession>A0A553HM89</accession>
<dbReference type="Pfam" id="PF06985">
    <property type="entry name" value="HET"/>
    <property type="match status" value="1"/>
</dbReference>
<protein>
    <recommendedName>
        <fullName evidence="1">Heterokaryon incompatibility domain-containing protein</fullName>
    </recommendedName>
</protein>
<dbReference type="InterPro" id="IPR010730">
    <property type="entry name" value="HET"/>
</dbReference>
<organism evidence="2 3">
    <name type="scientific">Xylaria flabelliformis</name>
    <dbReference type="NCBI Taxonomy" id="2512241"/>
    <lineage>
        <taxon>Eukaryota</taxon>
        <taxon>Fungi</taxon>
        <taxon>Dikarya</taxon>
        <taxon>Ascomycota</taxon>
        <taxon>Pezizomycotina</taxon>
        <taxon>Sordariomycetes</taxon>
        <taxon>Xylariomycetidae</taxon>
        <taxon>Xylariales</taxon>
        <taxon>Xylariaceae</taxon>
        <taxon>Xylaria</taxon>
    </lineage>
</organism>
<dbReference type="STRING" id="2512241.A0A553HM89"/>
<proteinExistence type="predicted"/>
<evidence type="ECO:0000313" key="3">
    <source>
        <dbReference type="Proteomes" id="UP000319160"/>
    </source>
</evidence>
<reference evidence="3" key="1">
    <citation type="submission" date="2019-06" db="EMBL/GenBank/DDBJ databases">
        <title>Draft genome sequence of the griseofulvin-producing fungus Xylaria cubensis strain G536.</title>
        <authorList>
            <person name="Mead M.E."/>
            <person name="Raja H.A."/>
            <person name="Steenwyk J.L."/>
            <person name="Knowles S.L."/>
            <person name="Oberlies N.H."/>
            <person name="Rokas A."/>
        </authorList>
    </citation>
    <scope>NUCLEOTIDE SEQUENCE [LARGE SCALE GENOMIC DNA]</scope>
    <source>
        <strain evidence="3">G536</strain>
    </source>
</reference>
<comment type="caution">
    <text evidence="2">The sequence shown here is derived from an EMBL/GenBank/DDBJ whole genome shotgun (WGS) entry which is preliminary data.</text>
</comment>
<sequence length="600" mass="67148">MPSRLVHIPASSLHEPSLVLKESILKSEIPSYATLSYCWGPPSDTKRQLRTTSHRLKEFLTAIPVALMPPIMRDVVDVCRSLSIRHIWIDALCILQDDVRDWEIESAEMGEIYRHSLLTICTPSSASCLQGILGTRDNNNIRLNFKSAVHPHIMGNLVLQSIEPEASTHRSFAHQHPYLQMESSTWATRGWTFQERYLAQRILYFDRRMISFECGNGLQAENGFSRDGNPLESAETIEQFTRGHVTKHVLYQMWRESIIREHFKRQFTVIEDRLPSLSGLANTILKFTKDTFCAGFWKGDITYSLLWGLSPPENHRISLSELLSSFETSSFIAPSWSVYSRQGAWISWVVGGFGPGTDWHITAEYDNLSTNLVAEGKNQLGRLRNDSMLKISARRFALGSAHGMMLDQIESEPQPLFHIKSQALNSRIAECRLDFDPLSSTEHSDLDSLSLVLIASSCGSTDLAGSKRGPDLEAETPQSGCETCQICAKCEGCVWKKGYQSEAWQGLATLDGYEFATVMLANDGGCGRLHEPCSYCFHCQACHYGSNVSARHAWGLVIVPARSLGESVFRRVGVFTSRDDGKAGGVRLFEGKNLEQLSLA</sequence>